<dbReference type="Gene3D" id="3.40.50.300">
    <property type="entry name" value="P-loop containing nucleotide triphosphate hydrolases"/>
    <property type="match status" value="1"/>
</dbReference>
<dbReference type="PRINTS" id="PR00449">
    <property type="entry name" value="RASTRNSFRMNG"/>
</dbReference>
<dbReference type="SMART" id="SM00174">
    <property type="entry name" value="RHO"/>
    <property type="match status" value="1"/>
</dbReference>
<evidence type="ECO:0000256" key="1">
    <source>
        <dbReference type="ARBA" id="ARBA00022741"/>
    </source>
</evidence>
<dbReference type="Pfam" id="PF00071">
    <property type="entry name" value="Ras"/>
    <property type="match status" value="1"/>
</dbReference>
<dbReference type="PROSITE" id="PS51421">
    <property type="entry name" value="RAS"/>
    <property type="match status" value="1"/>
</dbReference>
<dbReference type="EMBL" id="GBEZ01015775">
    <property type="protein sequence ID" value="JAC70415.1"/>
    <property type="molecule type" value="Transcribed_RNA"/>
</dbReference>
<evidence type="ECO:0000256" key="2">
    <source>
        <dbReference type="SAM" id="MobiDB-lite"/>
    </source>
</evidence>
<organism evidence="4">
    <name type="scientific">Tetraselmis sp. GSL018</name>
    <dbReference type="NCBI Taxonomy" id="582737"/>
    <lineage>
        <taxon>Eukaryota</taxon>
        <taxon>Viridiplantae</taxon>
        <taxon>Chlorophyta</taxon>
        <taxon>core chlorophytes</taxon>
        <taxon>Chlorodendrophyceae</taxon>
        <taxon>Chlorodendrales</taxon>
        <taxon>Chlorodendraceae</taxon>
        <taxon>Tetraselmis</taxon>
    </lineage>
</organism>
<evidence type="ECO:0000313" key="3">
    <source>
        <dbReference type="EMBL" id="JAC70415.1"/>
    </source>
</evidence>
<dbReference type="GO" id="GO:0003924">
    <property type="term" value="F:GTPase activity"/>
    <property type="evidence" value="ECO:0007669"/>
    <property type="project" value="InterPro"/>
</dbReference>
<dbReference type="SMART" id="SM00175">
    <property type="entry name" value="RAB"/>
    <property type="match status" value="1"/>
</dbReference>
<dbReference type="SMART" id="SM00173">
    <property type="entry name" value="RAS"/>
    <property type="match status" value="1"/>
</dbReference>
<dbReference type="PROSITE" id="PS51419">
    <property type="entry name" value="RAB"/>
    <property type="match status" value="1"/>
</dbReference>
<accession>A0A061S247</accession>
<dbReference type="InterPro" id="IPR027417">
    <property type="entry name" value="P-loop_NTPase"/>
</dbReference>
<dbReference type="GO" id="GO:0005525">
    <property type="term" value="F:GTP binding"/>
    <property type="evidence" value="ECO:0007669"/>
    <property type="project" value="InterPro"/>
</dbReference>
<dbReference type="EMBL" id="GBEZ01007123">
    <property type="protein sequence ID" value="JAC78313.1"/>
    <property type="molecule type" value="Transcribed_RNA"/>
</dbReference>
<dbReference type="NCBIfam" id="TIGR00231">
    <property type="entry name" value="small_GTP"/>
    <property type="match status" value="1"/>
</dbReference>
<sequence length="235" mass="25619">SGRNMARVDIKVVLLGQQNVGKSCLVDRYINSTFDSQQKNTIGAAFAAKRVKLSEDKSVTLGIWDTAGAERFESLSRVYYHGARAAIVCFDVTSSQSWQKLKFWVDELHQNEPNCKVFIATTKCDLIDVEPSQSRPREPQSARGAKAAPPPQRMKRAVLEREVEEYARSKDASVFQTSAKTGMGVESLFQSIAADMGDSIQEGEGDLPSIPPTIRLDGQGDQEGGSASQKPGCCG</sequence>
<gene>
    <name evidence="4" type="primary">RAB24</name>
    <name evidence="4" type="ORF">TSPGSL018_15450</name>
    <name evidence="3" type="ORF">TSPGSL018_4184</name>
</gene>
<feature type="non-terminal residue" evidence="4">
    <location>
        <position position="1"/>
    </location>
</feature>
<dbReference type="PANTHER" id="PTHR47978">
    <property type="match status" value="1"/>
</dbReference>
<dbReference type="SUPFAM" id="SSF52540">
    <property type="entry name" value="P-loop containing nucleoside triphosphate hydrolases"/>
    <property type="match status" value="1"/>
</dbReference>
<protein>
    <submittedName>
        <fullName evidence="4">Ras-related protein Rab-24</fullName>
    </submittedName>
</protein>
<keyword evidence="1" id="KW-0547">Nucleotide-binding</keyword>
<evidence type="ECO:0000313" key="4">
    <source>
        <dbReference type="EMBL" id="JAC78313.1"/>
    </source>
</evidence>
<dbReference type="InterPro" id="IPR001806">
    <property type="entry name" value="Small_GTPase"/>
</dbReference>
<proteinExistence type="predicted"/>
<feature type="region of interest" description="Disordered" evidence="2">
    <location>
        <begin position="195"/>
        <end position="235"/>
    </location>
</feature>
<dbReference type="FunFam" id="3.40.50.300:FF:001204">
    <property type="entry name" value="Small GTP-binding protein, putative"/>
    <property type="match status" value="1"/>
</dbReference>
<feature type="region of interest" description="Disordered" evidence="2">
    <location>
        <begin position="130"/>
        <end position="154"/>
    </location>
</feature>
<reference evidence="4" key="1">
    <citation type="submission" date="2014-05" db="EMBL/GenBank/DDBJ databases">
        <title>The transcriptome of the halophilic microalga Tetraselmis sp. GSL018 isolated from the Great Salt Lake, Utah.</title>
        <authorList>
            <person name="Jinkerson R.E."/>
            <person name="D'Adamo S."/>
            <person name="Posewitz M.C."/>
        </authorList>
    </citation>
    <scope>NUCLEOTIDE SEQUENCE</scope>
    <source>
        <strain evidence="4">GSL018</strain>
    </source>
</reference>
<dbReference type="AlphaFoldDB" id="A0A061S247"/>
<name>A0A061S247_9CHLO</name>
<dbReference type="InterPro" id="IPR005225">
    <property type="entry name" value="Small_GTP-bd"/>
</dbReference>